<feature type="domain" description="Ras-GEF" evidence="3">
    <location>
        <begin position="585"/>
        <end position="693"/>
    </location>
</feature>
<dbReference type="SUPFAM" id="SSF48366">
    <property type="entry name" value="Ras GEF"/>
    <property type="match status" value="1"/>
</dbReference>
<name>A0A9N9HJ57_9GLOM</name>
<feature type="non-terminal residue" evidence="4">
    <location>
        <position position="1"/>
    </location>
</feature>
<feature type="compositionally biased region" description="Basic and acidic residues" evidence="2">
    <location>
        <begin position="159"/>
        <end position="188"/>
    </location>
</feature>
<gene>
    <name evidence="4" type="ORF">RFULGI_LOCUS9567</name>
</gene>
<dbReference type="Pfam" id="PF01480">
    <property type="entry name" value="PWI"/>
    <property type="match status" value="1"/>
</dbReference>
<dbReference type="GO" id="GO:0005681">
    <property type="term" value="C:spliceosomal complex"/>
    <property type="evidence" value="ECO:0007669"/>
    <property type="project" value="TreeGrafter"/>
</dbReference>
<dbReference type="PANTHER" id="PTHR18806:SF4">
    <property type="entry name" value="RNA-BINDING PROTEIN 25"/>
    <property type="match status" value="1"/>
</dbReference>
<dbReference type="InterPro" id="IPR035979">
    <property type="entry name" value="RBD_domain_sf"/>
</dbReference>
<dbReference type="GO" id="GO:0005085">
    <property type="term" value="F:guanyl-nucleotide exchange factor activity"/>
    <property type="evidence" value="ECO:0007669"/>
    <property type="project" value="UniProtKB-KW"/>
</dbReference>
<evidence type="ECO:0000313" key="4">
    <source>
        <dbReference type="EMBL" id="CAG8679797.1"/>
    </source>
</evidence>
<dbReference type="AlphaFoldDB" id="A0A9N9HJ57"/>
<dbReference type="SMART" id="SM00311">
    <property type="entry name" value="PWI"/>
    <property type="match status" value="1"/>
</dbReference>
<proteinExistence type="predicted"/>
<dbReference type="InterPro" id="IPR036964">
    <property type="entry name" value="RASGEF_cat_dom_sf"/>
</dbReference>
<reference evidence="4" key="1">
    <citation type="submission" date="2021-06" db="EMBL/GenBank/DDBJ databases">
        <authorList>
            <person name="Kallberg Y."/>
            <person name="Tangrot J."/>
            <person name="Rosling A."/>
        </authorList>
    </citation>
    <scope>NUCLEOTIDE SEQUENCE</scope>
    <source>
        <strain evidence="4">IN212</strain>
    </source>
</reference>
<accession>A0A9N9HJ57</accession>
<keyword evidence="1" id="KW-0344">Guanine-nucleotide releasing factor</keyword>
<feature type="region of interest" description="Disordered" evidence="2">
    <location>
        <begin position="345"/>
        <end position="380"/>
    </location>
</feature>
<feature type="non-terminal residue" evidence="4">
    <location>
        <position position="693"/>
    </location>
</feature>
<dbReference type="Gene3D" id="1.10.840.10">
    <property type="entry name" value="Ras guanine-nucleotide exchange factors catalytic domain"/>
    <property type="match status" value="1"/>
</dbReference>
<protein>
    <submittedName>
        <fullName evidence="4">16440_t:CDS:1</fullName>
    </submittedName>
</protein>
<dbReference type="Gene3D" id="1.20.1390.10">
    <property type="entry name" value="PWI domain"/>
    <property type="match status" value="1"/>
</dbReference>
<dbReference type="GO" id="GO:0003729">
    <property type="term" value="F:mRNA binding"/>
    <property type="evidence" value="ECO:0007669"/>
    <property type="project" value="TreeGrafter"/>
</dbReference>
<dbReference type="EMBL" id="CAJVPZ010017323">
    <property type="protein sequence ID" value="CAG8679797.1"/>
    <property type="molecule type" value="Genomic_DNA"/>
</dbReference>
<feature type="region of interest" description="Disordered" evidence="2">
    <location>
        <begin position="158"/>
        <end position="199"/>
    </location>
</feature>
<sequence length="693" mass="79891">PGYLPTVQPARPNYLGQRPGYGPLPIGGAQGIVASGSEVEKLTTLFIGGISPGVTDDWMERILKGFGFAEYLDADSVLRALRVLGGEGPGDDKKDKGVVLPALEEGAMGKKLIVKADETTRKYLDQYEASRPRTVHDTELDKNALLSVITVVQNMTKPQESRDHLMPHDNRSGIRKSPNSEHIDHMEKDEDTDLPADLPPEQKDLIYREIAARMEAKERSHRRESRERQQYGHYHQPVNFVPARESRRESYALDDEDEEQKQTMATNRERELEREIDAREKQIRDRELMARKLAEWDDDVEAERGQEDYYRDRQQFRAREMAMDEQDKLREQQEIETELRQQELEKTLEEEKKQRSEITETELNDEKELAPFTTNGSSQILVPLEYSDDEDDEKRTEDRKRRIKDLVETIPTDKEGLWKWNVKWEELDEIVGYLGVQEDELVSFVMDHLRNNKSAAQLTKEMEMTLDEESELFVMKLWPRNGVPPISQLSAISDNAALNLTNSHPMHLPLVPFSPLTRQSIHHAHFLAVTSQQLSVANQKSPDIGKDSEGIIRKLKDEVRQRQNKLDQVNNQIQSIAEVTLLHWDAEAVSLQLTIIDSSLFNKVDFKRDFSAKDKKNSKVQACMDFHRYLTNNFAHQFIYADMTRTSVNSLRGTQHPRESIIPHAVRIAYYLLNVHRNFNSFAALMKALTSPE</sequence>
<dbReference type="InterPro" id="IPR001895">
    <property type="entry name" value="RASGEF_cat_dom"/>
</dbReference>
<dbReference type="PANTHER" id="PTHR18806">
    <property type="entry name" value="RBM25 PROTEIN"/>
    <property type="match status" value="1"/>
</dbReference>
<evidence type="ECO:0000259" key="3">
    <source>
        <dbReference type="PROSITE" id="PS50009"/>
    </source>
</evidence>
<dbReference type="Pfam" id="PF00617">
    <property type="entry name" value="RasGEF"/>
    <property type="match status" value="1"/>
</dbReference>
<dbReference type="OrthoDB" id="6275295at2759"/>
<dbReference type="Proteomes" id="UP000789396">
    <property type="component" value="Unassembled WGS sequence"/>
</dbReference>
<dbReference type="CDD" id="cd12446">
    <property type="entry name" value="RRM_RBM25"/>
    <property type="match status" value="1"/>
</dbReference>
<feature type="compositionally biased region" description="Basic and acidic residues" evidence="2">
    <location>
        <begin position="345"/>
        <end position="369"/>
    </location>
</feature>
<dbReference type="InterPro" id="IPR023578">
    <property type="entry name" value="Ras_GEF_dom_sf"/>
</dbReference>
<dbReference type="SUPFAM" id="SSF54928">
    <property type="entry name" value="RNA-binding domain, RBD"/>
    <property type="match status" value="1"/>
</dbReference>
<dbReference type="InterPro" id="IPR034268">
    <property type="entry name" value="RBM25_RRM"/>
</dbReference>
<dbReference type="InterPro" id="IPR002483">
    <property type="entry name" value="PWI_dom"/>
</dbReference>
<feature type="region of interest" description="Disordered" evidence="2">
    <location>
        <begin position="251"/>
        <end position="272"/>
    </location>
</feature>
<dbReference type="InterPro" id="IPR052768">
    <property type="entry name" value="RBM25"/>
</dbReference>
<evidence type="ECO:0000256" key="1">
    <source>
        <dbReference type="PROSITE-ProRule" id="PRU00168"/>
    </source>
</evidence>
<keyword evidence="5" id="KW-1185">Reference proteome</keyword>
<evidence type="ECO:0000256" key="2">
    <source>
        <dbReference type="SAM" id="MobiDB-lite"/>
    </source>
</evidence>
<organism evidence="4 5">
    <name type="scientific">Racocetra fulgida</name>
    <dbReference type="NCBI Taxonomy" id="60492"/>
    <lineage>
        <taxon>Eukaryota</taxon>
        <taxon>Fungi</taxon>
        <taxon>Fungi incertae sedis</taxon>
        <taxon>Mucoromycota</taxon>
        <taxon>Glomeromycotina</taxon>
        <taxon>Glomeromycetes</taxon>
        <taxon>Diversisporales</taxon>
        <taxon>Gigasporaceae</taxon>
        <taxon>Racocetra</taxon>
    </lineage>
</organism>
<dbReference type="GO" id="GO:0007264">
    <property type="term" value="P:small GTPase-mediated signal transduction"/>
    <property type="evidence" value="ECO:0007669"/>
    <property type="project" value="InterPro"/>
</dbReference>
<evidence type="ECO:0000313" key="5">
    <source>
        <dbReference type="Proteomes" id="UP000789396"/>
    </source>
</evidence>
<dbReference type="PROSITE" id="PS50009">
    <property type="entry name" value="RASGEF_CAT"/>
    <property type="match status" value="1"/>
</dbReference>
<comment type="caution">
    <text evidence="4">The sequence shown here is derived from an EMBL/GenBank/DDBJ whole genome shotgun (WGS) entry which is preliminary data.</text>
</comment>